<dbReference type="SUPFAM" id="SSF111126">
    <property type="entry name" value="Ligand-binding domain in the NO signalling and Golgi transport"/>
    <property type="match status" value="1"/>
</dbReference>
<keyword evidence="3" id="KW-1185">Reference proteome</keyword>
<protein>
    <submittedName>
        <fullName evidence="2">Heme NO-binding domain-containing protein</fullName>
    </submittedName>
</protein>
<accession>A0ABT4LIL5</accession>
<dbReference type="InterPro" id="IPR038158">
    <property type="entry name" value="H-NOX_domain_sf"/>
</dbReference>
<evidence type="ECO:0000313" key="2">
    <source>
        <dbReference type="EMBL" id="MCZ4279837.1"/>
    </source>
</evidence>
<dbReference type="RefSeq" id="WP_269422034.1">
    <property type="nucleotide sequence ID" value="NZ_JAPWGY010000001.1"/>
</dbReference>
<dbReference type="Proteomes" id="UP001069802">
    <property type="component" value="Unassembled WGS sequence"/>
</dbReference>
<organism evidence="2 3">
    <name type="scientific">Kiloniella laminariae</name>
    <dbReference type="NCBI Taxonomy" id="454162"/>
    <lineage>
        <taxon>Bacteria</taxon>
        <taxon>Pseudomonadati</taxon>
        <taxon>Pseudomonadota</taxon>
        <taxon>Alphaproteobacteria</taxon>
        <taxon>Rhodospirillales</taxon>
        <taxon>Kiloniellaceae</taxon>
        <taxon>Kiloniella</taxon>
    </lineage>
</organism>
<dbReference type="Gene3D" id="3.90.1520.10">
    <property type="entry name" value="H-NOX domain"/>
    <property type="match status" value="1"/>
</dbReference>
<proteinExistence type="predicted"/>
<reference evidence="2" key="1">
    <citation type="submission" date="2022-12" db="EMBL/GenBank/DDBJ databases">
        <title>Bacterial isolates from different developmental stages of Nematostella vectensis.</title>
        <authorList>
            <person name="Fraune S."/>
        </authorList>
    </citation>
    <scope>NUCLEOTIDE SEQUENCE</scope>
    <source>
        <strain evidence="2">G21630-S1</strain>
    </source>
</reference>
<dbReference type="InterPro" id="IPR024096">
    <property type="entry name" value="NO_sig/Golgi_transp_ligand-bd"/>
</dbReference>
<gene>
    <name evidence="2" type="ORF">O4H49_03545</name>
</gene>
<feature type="domain" description="Heme NO-binding" evidence="1">
    <location>
        <begin position="2"/>
        <end position="162"/>
    </location>
</feature>
<sequence>MKGIVFTEFLEMVDGRFGEEFCDRLIDAADLPSGGSYTAVGTYDFNEMITLVEALSRETGKAGPDLMKLFGEYLFGSFSKRYPVFFEQKTSCFDFLTKINDVIHPEVHKLYPDAQLPHFSHDWPDDNSFVLVYQSSRPFAALAEGLIAGAIAYFGEKITLEVEDLAAGAGTMARFNLSKEPGAGPDFSSDFGPDPGHD</sequence>
<dbReference type="InterPro" id="IPR011644">
    <property type="entry name" value="Heme_NO-bd"/>
</dbReference>
<dbReference type="EMBL" id="JAPWGY010000001">
    <property type="protein sequence ID" value="MCZ4279837.1"/>
    <property type="molecule type" value="Genomic_DNA"/>
</dbReference>
<comment type="caution">
    <text evidence="2">The sequence shown here is derived from an EMBL/GenBank/DDBJ whole genome shotgun (WGS) entry which is preliminary data.</text>
</comment>
<evidence type="ECO:0000259" key="1">
    <source>
        <dbReference type="Pfam" id="PF07700"/>
    </source>
</evidence>
<evidence type="ECO:0000313" key="3">
    <source>
        <dbReference type="Proteomes" id="UP001069802"/>
    </source>
</evidence>
<dbReference type="Pfam" id="PF07700">
    <property type="entry name" value="HNOB"/>
    <property type="match status" value="1"/>
</dbReference>
<name>A0ABT4LIL5_9PROT</name>